<dbReference type="PROSITE" id="PS50943">
    <property type="entry name" value="HTH_CROC1"/>
    <property type="match status" value="1"/>
</dbReference>
<dbReference type="EMBL" id="SDDZ01000006">
    <property type="protein sequence ID" value="RXJ49608.1"/>
    <property type="molecule type" value="Genomic_DNA"/>
</dbReference>
<keyword evidence="1" id="KW-0238">DNA-binding</keyword>
<dbReference type="InterPro" id="IPR010982">
    <property type="entry name" value="Lambda_DNA-bd_dom_sf"/>
</dbReference>
<comment type="caution">
    <text evidence="3">The sequence shown here is derived from an EMBL/GenBank/DDBJ whole genome shotgun (WGS) entry which is preliminary data.</text>
</comment>
<dbReference type="PANTHER" id="PTHR46558:SF11">
    <property type="entry name" value="HTH-TYPE TRANSCRIPTIONAL REGULATOR XRE"/>
    <property type="match status" value="1"/>
</dbReference>
<proteinExistence type="predicted"/>
<keyword evidence="4" id="KW-1185">Reference proteome</keyword>
<feature type="domain" description="HTH cro/C1-type" evidence="2">
    <location>
        <begin position="13"/>
        <end position="67"/>
    </location>
</feature>
<evidence type="ECO:0000259" key="2">
    <source>
        <dbReference type="PROSITE" id="PS50943"/>
    </source>
</evidence>
<name>A0A4Q0XEM0_9FLAO</name>
<sequence length="110" mass="12794">MTSLMKTTFGEYIRLLRNENALTLTQLAAKLNLDTANLSKIENGKRDFDEKRLSKLAKIFNLNTIELRNEYITDQIGKHIYETNCTKQLLQVAEEKAEYRRTLNKSIQTP</sequence>
<evidence type="ECO:0000313" key="4">
    <source>
        <dbReference type="Proteomes" id="UP000289792"/>
    </source>
</evidence>
<gene>
    <name evidence="3" type="ORF">ESZ48_11405</name>
</gene>
<dbReference type="OrthoDB" id="4762426at2"/>
<dbReference type="Gene3D" id="1.10.260.40">
    <property type="entry name" value="lambda repressor-like DNA-binding domains"/>
    <property type="match status" value="1"/>
</dbReference>
<dbReference type="Pfam" id="PF01381">
    <property type="entry name" value="HTH_3"/>
    <property type="match status" value="1"/>
</dbReference>
<dbReference type="AlphaFoldDB" id="A0A4Q0XEM0"/>
<reference evidence="3 4" key="1">
    <citation type="submission" date="2019-01" db="EMBL/GenBank/DDBJ databases">
        <title>Genome sequence of the Antarctic species Gelidibacter gilvus ACAM 158(T).</title>
        <authorList>
            <person name="Bowman J.P."/>
        </authorList>
    </citation>
    <scope>NUCLEOTIDE SEQUENCE [LARGE SCALE GENOMIC DNA]</scope>
    <source>
        <strain evidence="3 4">IC158</strain>
    </source>
</reference>
<protein>
    <submittedName>
        <fullName evidence="3">XRE family transcriptional regulator</fullName>
    </submittedName>
</protein>
<dbReference type="InterPro" id="IPR001387">
    <property type="entry name" value="Cro/C1-type_HTH"/>
</dbReference>
<dbReference type="GO" id="GO:0003677">
    <property type="term" value="F:DNA binding"/>
    <property type="evidence" value="ECO:0007669"/>
    <property type="project" value="UniProtKB-KW"/>
</dbReference>
<dbReference type="Proteomes" id="UP000289792">
    <property type="component" value="Unassembled WGS sequence"/>
</dbReference>
<dbReference type="CDD" id="cd00093">
    <property type="entry name" value="HTH_XRE"/>
    <property type="match status" value="1"/>
</dbReference>
<dbReference type="SMART" id="SM00530">
    <property type="entry name" value="HTH_XRE"/>
    <property type="match status" value="1"/>
</dbReference>
<organism evidence="3 4">
    <name type="scientific">Gelidibacter gilvus</name>
    <dbReference type="NCBI Taxonomy" id="59602"/>
    <lineage>
        <taxon>Bacteria</taxon>
        <taxon>Pseudomonadati</taxon>
        <taxon>Bacteroidota</taxon>
        <taxon>Flavobacteriia</taxon>
        <taxon>Flavobacteriales</taxon>
        <taxon>Flavobacteriaceae</taxon>
        <taxon>Gelidibacter</taxon>
    </lineage>
</organism>
<evidence type="ECO:0000256" key="1">
    <source>
        <dbReference type="ARBA" id="ARBA00023125"/>
    </source>
</evidence>
<dbReference type="SUPFAM" id="SSF47413">
    <property type="entry name" value="lambda repressor-like DNA-binding domains"/>
    <property type="match status" value="1"/>
</dbReference>
<dbReference type="PANTHER" id="PTHR46558">
    <property type="entry name" value="TRACRIPTIONAL REGULATORY PROTEIN-RELATED-RELATED"/>
    <property type="match status" value="1"/>
</dbReference>
<accession>A0A4Q0XEM0</accession>
<evidence type="ECO:0000313" key="3">
    <source>
        <dbReference type="EMBL" id="RXJ49608.1"/>
    </source>
</evidence>